<dbReference type="Gene3D" id="2.60.120.460">
    <property type="entry name" value="YjbQ-like"/>
    <property type="match status" value="1"/>
</dbReference>
<evidence type="ECO:0008006" key="4">
    <source>
        <dbReference type="Google" id="ProtNLM"/>
    </source>
</evidence>
<comment type="caution">
    <text evidence="2">The sequence shown here is derived from an EMBL/GenBank/DDBJ whole genome shotgun (WGS) entry which is preliminary data.</text>
</comment>
<evidence type="ECO:0000313" key="3">
    <source>
        <dbReference type="Proteomes" id="UP000027466"/>
    </source>
</evidence>
<evidence type="ECO:0000313" key="2">
    <source>
        <dbReference type="EMBL" id="KDR43568.1"/>
    </source>
</evidence>
<gene>
    <name evidence="2" type="ORF">BG61_36160</name>
</gene>
<dbReference type="NCBIfam" id="TIGR00149">
    <property type="entry name" value="TIGR00149_YjbQ"/>
    <property type="match status" value="1"/>
</dbReference>
<accession>A0A069PS54</accession>
<name>A0A069PS54_9BURK</name>
<dbReference type="PANTHER" id="PTHR30615:SF8">
    <property type="entry name" value="UPF0047 PROTEIN C4A8.02C"/>
    <property type="match status" value="1"/>
</dbReference>
<dbReference type="PANTHER" id="PTHR30615">
    <property type="entry name" value="UNCHARACTERIZED PROTEIN YJBQ-RELATED"/>
    <property type="match status" value="1"/>
</dbReference>
<reference evidence="2 3" key="1">
    <citation type="submission" date="2014-03" db="EMBL/GenBank/DDBJ databases">
        <title>Draft Genome Sequences of Four Burkholderia Strains.</title>
        <authorList>
            <person name="Liu X.Y."/>
            <person name="Li C.X."/>
            <person name="Xu J.H."/>
        </authorList>
    </citation>
    <scope>NUCLEOTIDE SEQUENCE [LARGE SCALE GENOMIC DNA]</scope>
    <source>
        <strain evidence="2 3">DSM 50014</strain>
    </source>
</reference>
<proteinExistence type="inferred from homology"/>
<dbReference type="AlphaFoldDB" id="A0A069PS54"/>
<protein>
    <recommendedName>
        <fullName evidence="4">Secondary thiamine-phosphate synthase</fullName>
    </recommendedName>
</protein>
<dbReference type="Proteomes" id="UP000027466">
    <property type="component" value="Unassembled WGS sequence"/>
</dbReference>
<dbReference type="InterPro" id="IPR001602">
    <property type="entry name" value="UPF0047_YjbQ-like"/>
</dbReference>
<sequence length="139" mass="15468">MKQALHHLTVATGTRGLHEITAGIDSWIDLQDVRTGLLTIFCRHTSASLLIQENADPGVRTDLERYFETIAPEAPGRYVHDAEGPDDMPAHLRAALTTVQLSVPVEAGRMVLGTWQGIYVFEHRRAAHRRDIVLHLVGE</sequence>
<comment type="similarity">
    <text evidence="1">Belongs to the UPF0047 family.</text>
</comment>
<organism evidence="2 3">
    <name type="scientific">Caballeronia glathei</name>
    <dbReference type="NCBI Taxonomy" id="60547"/>
    <lineage>
        <taxon>Bacteria</taxon>
        <taxon>Pseudomonadati</taxon>
        <taxon>Pseudomonadota</taxon>
        <taxon>Betaproteobacteria</taxon>
        <taxon>Burkholderiales</taxon>
        <taxon>Burkholderiaceae</taxon>
        <taxon>Caballeronia</taxon>
    </lineage>
</organism>
<dbReference type="PIRSF" id="PIRSF004681">
    <property type="entry name" value="UCP004681"/>
    <property type="match status" value="1"/>
</dbReference>
<evidence type="ECO:0000256" key="1">
    <source>
        <dbReference type="ARBA" id="ARBA00005534"/>
    </source>
</evidence>
<dbReference type="EMBL" id="JFHC01000007">
    <property type="protein sequence ID" value="KDR43568.1"/>
    <property type="molecule type" value="Genomic_DNA"/>
</dbReference>
<dbReference type="RefSeq" id="WP_035930022.1">
    <property type="nucleotide sequence ID" value="NZ_CADFFX010000004.1"/>
</dbReference>
<dbReference type="Pfam" id="PF01894">
    <property type="entry name" value="YjbQ"/>
    <property type="match status" value="1"/>
</dbReference>
<keyword evidence="3" id="KW-1185">Reference proteome</keyword>
<dbReference type="InterPro" id="IPR035917">
    <property type="entry name" value="YjbQ-like_sf"/>
</dbReference>
<dbReference type="STRING" id="60547.GCA_000751215_02094"/>
<dbReference type="SUPFAM" id="SSF111038">
    <property type="entry name" value="YjbQ-like"/>
    <property type="match status" value="1"/>
</dbReference>